<dbReference type="Proteomes" id="UP000629923">
    <property type="component" value="Unassembled WGS sequence"/>
</dbReference>
<accession>A0A2X3EF65</accession>
<dbReference type="InterPro" id="IPR025110">
    <property type="entry name" value="AMP-bd_C"/>
</dbReference>
<proteinExistence type="predicted"/>
<dbReference type="EMBL" id="JAGETM010000012">
    <property type="protein sequence ID" value="MBO1997428.1"/>
    <property type="molecule type" value="Genomic_DNA"/>
</dbReference>
<organism evidence="4 5">
    <name type="scientific">Klebsiella pneumoniae</name>
    <dbReference type="NCBI Taxonomy" id="573"/>
    <lineage>
        <taxon>Bacteria</taxon>
        <taxon>Pseudomonadati</taxon>
        <taxon>Pseudomonadota</taxon>
        <taxon>Gammaproteobacteria</taxon>
        <taxon>Enterobacterales</taxon>
        <taxon>Enterobacteriaceae</taxon>
        <taxon>Klebsiella/Raoultella group</taxon>
        <taxon>Klebsiella</taxon>
        <taxon>Klebsiella pneumoniae complex</taxon>
    </lineage>
</organism>
<feature type="domain" description="AMP-binding enzyme C-terminal" evidence="1">
    <location>
        <begin position="1"/>
        <end position="47"/>
    </location>
</feature>
<dbReference type="Pfam" id="PF13193">
    <property type="entry name" value="AMP-binding_C"/>
    <property type="match status" value="1"/>
</dbReference>
<gene>
    <name evidence="2" type="ORF">H7U18_00835</name>
    <name evidence="3" type="ORF">J4730_12735</name>
    <name evidence="4" type="ORF">NCTC9128_07241</name>
</gene>
<sequence length="70" mass="8066">MAFIVPDGQHHLTSEEILDWLKVKIARFKLPARIIFTRALPRTHNGKVSKQQLKTRLAESIITLSTEDKK</sequence>
<evidence type="ECO:0000313" key="3">
    <source>
        <dbReference type="EMBL" id="MBO1997428.1"/>
    </source>
</evidence>
<evidence type="ECO:0000259" key="1">
    <source>
        <dbReference type="Pfam" id="PF13193"/>
    </source>
</evidence>
<dbReference type="Proteomes" id="UP000251088">
    <property type="component" value="Unassembled WGS sequence"/>
</dbReference>
<evidence type="ECO:0000313" key="2">
    <source>
        <dbReference type="EMBL" id="MBC2872648.1"/>
    </source>
</evidence>
<dbReference type="Gene3D" id="3.30.300.30">
    <property type="match status" value="1"/>
</dbReference>
<dbReference type="SUPFAM" id="SSF56801">
    <property type="entry name" value="Acetyl-CoA synthetase-like"/>
    <property type="match status" value="1"/>
</dbReference>
<dbReference type="GO" id="GO:0016874">
    <property type="term" value="F:ligase activity"/>
    <property type="evidence" value="ECO:0007669"/>
    <property type="project" value="UniProtKB-KW"/>
</dbReference>
<dbReference type="Proteomes" id="UP000664002">
    <property type="component" value="Unassembled WGS sequence"/>
</dbReference>
<dbReference type="EMBL" id="JACLQZ010000001">
    <property type="protein sequence ID" value="MBC2872648.1"/>
    <property type="molecule type" value="Genomic_DNA"/>
</dbReference>
<reference evidence="2" key="2">
    <citation type="submission" date="2020-08" db="EMBL/GenBank/DDBJ databases">
        <title>Tigecycline and colistin resistance in Klebsiella pneumoniae.</title>
        <authorList>
            <person name="Ramesh N."/>
            <person name="Shanthini T."/>
            <person name="Prasanth M."/>
            <person name="Senthilkumar N."/>
            <person name="Meesala Krishna M."/>
            <person name="Guruswami G."/>
        </authorList>
    </citation>
    <scope>NUCLEOTIDE SEQUENCE</scope>
    <source>
        <strain evidence="2">SHM 84C</strain>
    </source>
</reference>
<keyword evidence="4" id="KW-0436">Ligase</keyword>
<evidence type="ECO:0000313" key="5">
    <source>
        <dbReference type="Proteomes" id="UP000251088"/>
    </source>
</evidence>
<dbReference type="EMBL" id="UAWN01000016">
    <property type="protein sequence ID" value="SQC41228.1"/>
    <property type="molecule type" value="Genomic_DNA"/>
</dbReference>
<dbReference type="AlphaFoldDB" id="A0A2X3EF65"/>
<protein>
    <submittedName>
        <fullName evidence="4">Long-chain-fatty-acid-CoA ligase</fullName>
    </submittedName>
</protein>
<evidence type="ECO:0000313" key="4">
    <source>
        <dbReference type="EMBL" id="SQC41228.1"/>
    </source>
</evidence>
<dbReference type="InterPro" id="IPR045851">
    <property type="entry name" value="AMP-bd_C_sf"/>
</dbReference>
<reference evidence="4 5" key="1">
    <citation type="submission" date="2018-06" db="EMBL/GenBank/DDBJ databases">
        <authorList>
            <consortium name="Pathogen Informatics"/>
            <person name="Doyle S."/>
        </authorList>
    </citation>
    <scope>NUCLEOTIDE SEQUENCE [LARGE SCALE GENOMIC DNA]</scope>
    <source>
        <strain evidence="4 5">NCTC9128</strain>
    </source>
</reference>
<reference evidence="3" key="3">
    <citation type="submission" date="2021-03" db="EMBL/GenBank/DDBJ databases">
        <title>Molecular epidemiology and mechanisms of colistin and carbapenem resistance in Enterobacteriaceae from clinical isolates, the environment and porcine samples in Pretoria, South Africa.</title>
        <authorList>
            <person name="Bogoshi D."/>
            <person name="Mbelle N.M."/>
            <person name="Naidoo V."/>
            <person name="Osei Sekyere J."/>
        </authorList>
    </citation>
    <scope>NUCLEOTIDE SEQUENCE</scope>
    <source>
        <strain evidence="3">C027</strain>
    </source>
</reference>
<name>A0A2X3EF65_KLEPN</name>